<dbReference type="CDD" id="cd05233">
    <property type="entry name" value="SDR_c"/>
    <property type="match status" value="1"/>
</dbReference>
<proteinExistence type="inferred from homology"/>
<dbReference type="Pfam" id="PF13561">
    <property type="entry name" value="adh_short_C2"/>
    <property type="match status" value="1"/>
</dbReference>
<dbReference type="EMBL" id="JBHRWN010000002">
    <property type="protein sequence ID" value="MFC3478224.1"/>
    <property type="molecule type" value="Genomic_DNA"/>
</dbReference>
<dbReference type="Proteomes" id="UP001595660">
    <property type="component" value="Unassembled WGS sequence"/>
</dbReference>
<sequence length="249" mass="25887">MYDFTDTIVLVTGAGSGIGRATAHRFAADGATVVVADIDTESGHETAGEIEDRGGDATFVEVDVSRPASIAALVNTTLNEHGRLDVAVNNAATGNRPAPITDIDEEEWHRVLDVNQTGVWAGMKHELPALFESGGGAIVNVASKAGIRGSPGRTPYGASKHGVVGLTRSAALEVADEAVRINAVCPTIVDTPALQSMTEREREQVVGNVPMGRPADPEEVANAIAWLSSDEASFVTGHALPVDGGETQQ</sequence>
<dbReference type="EC" id="1.1.1.-" evidence="3"/>
<comment type="caution">
    <text evidence="3">The sequence shown here is derived from an EMBL/GenBank/DDBJ whole genome shotgun (WGS) entry which is preliminary data.</text>
</comment>
<keyword evidence="4" id="KW-1185">Reference proteome</keyword>
<dbReference type="InterPro" id="IPR020904">
    <property type="entry name" value="Sc_DH/Rdtase_CS"/>
</dbReference>
<dbReference type="PRINTS" id="PR00080">
    <property type="entry name" value="SDRFAMILY"/>
</dbReference>
<dbReference type="SUPFAM" id="SSF51735">
    <property type="entry name" value="NAD(P)-binding Rossmann-fold domains"/>
    <property type="match status" value="1"/>
</dbReference>
<evidence type="ECO:0000256" key="1">
    <source>
        <dbReference type="ARBA" id="ARBA00006484"/>
    </source>
</evidence>
<dbReference type="PROSITE" id="PS00061">
    <property type="entry name" value="ADH_SHORT"/>
    <property type="match status" value="1"/>
</dbReference>
<name>A0ABD5NGW2_9EURY</name>
<dbReference type="Gene3D" id="3.40.50.720">
    <property type="entry name" value="NAD(P)-binding Rossmann-like Domain"/>
    <property type="match status" value="1"/>
</dbReference>
<dbReference type="FunFam" id="3.40.50.720:FF:000084">
    <property type="entry name" value="Short-chain dehydrogenase reductase"/>
    <property type="match status" value="1"/>
</dbReference>
<dbReference type="PANTHER" id="PTHR24321:SF8">
    <property type="entry name" value="ESTRADIOL 17-BETA-DEHYDROGENASE 8-RELATED"/>
    <property type="match status" value="1"/>
</dbReference>
<evidence type="ECO:0000256" key="2">
    <source>
        <dbReference type="ARBA" id="ARBA00023002"/>
    </source>
</evidence>
<dbReference type="GeneID" id="69118769"/>
<dbReference type="NCBIfam" id="NF005559">
    <property type="entry name" value="PRK07231.1"/>
    <property type="match status" value="1"/>
</dbReference>
<dbReference type="RefSeq" id="WP_232570662.1">
    <property type="nucleotide sequence ID" value="NZ_CP089466.1"/>
</dbReference>
<dbReference type="NCBIfam" id="NF009466">
    <property type="entry name" value="PRK12826.1-2"/>
    <property type="match status" value="1"/>
</dbReference>
<evidence type="ECO:0000313" key="4">
    <source>
        <dbReference type="Proteomes" id="UP001595660"/>
    </source>
</evidence>
<evidence type="ECO:0000313" key="3">
    <source>
        <dbReference type="EMBL" id="MFC3478224.1"/>
    </source>
</evidence>
<dbReference type="InterPro" id="IPR036291">
    <property type="entry name" value="NAD(P)-bd_dom_sf"/>
</dbReference>
<keyword evidence="2 3" id="KW-0560">Oxidoreductase</keyword>
<protein>
    <submittedName>
        <fullName evidence="3">SDR family NAD(P)-dependent oxidoreductase</fullName>
        <ecNumber evidence="3">1.1.1.-</ecNumber>
    </submittedName>
</protein>
<dbReference type="AlphaFoldDB" id="A0ABD5NGW2"/>
<dbReference type="InterPro" id="IPR002347">
    <property type="entry name" value="SDR_fam"/>
</dbReference>
<dbReference type="GO" id="GO:0016491">
    <property type="term" value="F:oxidoreductase activity"/>
    <property type="evidence" value="ECO:0007669"/>
    <property type="project" value="UniProtKB-KW"/>
</dbReference>
<dbReference type="PANTHER" id="PTHR24321">
    <property type="entry name" value="DEHYDROGENASES, SHORT CHAIN"/>
    <property type="match status" value="1"/>
</dbReference>
<gene>
    <name evidence="3" type="ORF">ACFOKC_10890</name>
</gene>
<reference evidence="3 4" key="1">
    <citation type="journal article" date="2019" name="Int. J. Syst. Evol. Microbiol.">
        <title>The Global Catalogue of Microorganisms (GCM) 10K type strain sequencing project: providing services to taxonomists for standard genome sequencing and annotation.</title>
        <authorList>
            <consortium name="The Broad Institute Genomics Platform"/>
            <consortium name="The Broad Institute Genome Sequencing Center for Infectious Disease"/>
            <person name="Wu L."/>
            <person name="Ma J."/>
        </authorList>
    </citation>
    <scope>NUCLEOTIDE SEQUENCE [LARGE SCALE GENOMIC DNA]</scope>
    <source>
        <strain evidence="3 4">CGMCC 1.12562</strain>
    </source>
</reference>
<comment type="similarity">
    <text evidence="1">Belongs to the short-chain dehydrogenases/reductases (SDR) family.</text>
</comment>
<organism evidence="3 4">
    <name type="scientific">Halobacterium litoreum</name>
    <dbReference type="NCBI Taxonomy" id="2039234"/>
    <lineage>
        <taxon>Archaea</taxon>
        <taxon>Methanobacteriati</taxon>
        <taxon>Methanobacteriota</taxon>
        <taxon>Stenosarchaea group</taxon>
        <taxon>Halobacteria</taxon>
        <taxon>Halobacteriales</taxon>
        <taxon>Halobacteriaceae</taxon>
        <taxon>Halobacterium</taxon>
    </lineage>
</organism>
<accession>A0ABD5NGW2</accession>
<dbReference type="PRINTS" id="PR00081">
    <property type="entry name" value="GDHRDH"/>
</dbReference>